<dbReference type="GO" id="GO:0016616">
    <property type="term" value="F:oxidoreductase activity, acting on the CH-OH group of donors, NAD or NADP as acceptor"/>
    <property type="evidence" value="ECO:0007669"/>
    <property type="project" value="TreeGrafter"/>
</dbReference>
<evidence type="ECO:0000313" key="6">
    <source>
        <dbReference type="Proteomes" id="UP000504638"/>
    </source>
</evidence>
<keyword evidence="2" id="KW-0521">NADP</keyword>
<dbReference type="InterPro" id="IPR036291">
    <property type="entry name" value="NAD(P)-bd_dom_sf"/>
</dbReference>
<reference evidence="5 7" key="1">
    <citation type="submission" date="2020-01" db="EMBL/GenBank/DDBJ databases">
        <authorList>
            <consortium name="DOE Joint Genome Institute"/>
            <person name="Haridas S."/>
            <person name="Albert R."/>
            <person name="Binder M."/>
            <person name="Bloem J."/>
            <person name="Labutti K."/>
            <person name="Salamov A."/>
            <person name="Andreopoulos B."/>
            <person name="Baker S.E."/>
            <person name="Barry K."/>
            <person name="Bills G."/>
            <person name="Bluhm B.H."/>
            <person name="Cannon C."/>
            <person name="Castanera R."/>
            <person name="Culley D.E."/>
            <person name="Daum C."/>
            <person name="Ezra D."/>
            <person name="Gonzalez J.B."/>
            <person name="Henrissat B."/>
            <person name="Kuo A."/>
            <person name="Liang C."/>
            <person name="Lipzen A."/>
            <person name="Lutzoni F."/>
            <person name="Magnuson J."/>
            <person name="Mondo S."/>
            <person name="Nolan M."/>
            <person name="Ohm R."/>
            <person name="Pangilinan J."/>
            <person name="Park H.-J."/>
            <person name="Ramirez L."/>
            <person name="Alfaro M."/>
            <person name="Sun H."/>
            <person name="Tritt A."/>
            <person name="Yoshinaga Y."/>
            <person name="Zwiers L.-H."/>
            <person name="Turgeon B.G."/>
            <person name="Goodwin S.B."/>
            <person name="Spatafora J.W."/>
            <person name="Crous P.W."/>
            <person name="Grigoriev I.V."/>
        </authorList>
    </citation>
    <scope>NUCLEOTIDE SEQUENCE</scope>
    <source>
        <strain evidence="5 7">CBS 781.70</strain>
    </source>
</reference>
<evidence type="ECO:0000313" key="7">
    <source>
        <dbReference type="RefSeq" id="XP_033531175.1"/>
    </source>
</evidence>
<dbReference type="Pfam" id="PF00106">
    <property type="entry name" value="adh_short"/>
    <property type="match status" value="1"/>
</dbReference>
<name>A0A6G1FUT9_9PEZI</name>
<reference evidence="7" key="3">
    <citation type="submission" date="2025-04" db="UniProtKB">
        <authorList>
            <consortium name="RefSeq"/>
        </authorList>
    </citation>
    <scope>IDENTIFICATION</scope>
    <source>
        <strain evidence="7">CBS 781.70</strain>
    </source>
</reference>
<dbReference type="PANTHER" id="PTHR24322:SF736">
    <property type="entry name" value="RETINOL DEHYDROGENASE 10"/>
    <property type="match status" value="1"/>
</dbReference>
<dbReference type="SUPFAM" id="SSF51735">
    <property type="entry name" value="NAD(P)-binding Rossmann-fold domains"/>
    <property type="match status" value="1"/>
</dbReference>
<dbReference type="PRINTS" id="PR00080">
    <property type="entry name" value="SDRFAMILY"/>
</dbReference>
<keyword evidence="6" id="KW-1185">Reference proteome</keyword>
<dbReference type="InterPro" id="IPR020904">
    <property type="entry name" value="Sc_DH/Rdtase_CS"/>
</dbReference>
<dbReference type="OrthoDB" id="10253736at2759"/>
<keyword evidence="3" id="KW-0560">Oxidoreductase</keyword>
<proteinExistence type="inferred from homology"/>
<organism evidence="5">
    <name type="scientific">Eremomyces bilateralis CBS 781.70</name>
    <dbReference type="NCBI Taxonomy" id="1392243"/>
    <lineage>
        <taxon>Eukaryota</taxon>
        <taxon>Fungi</taxon>
        <taxon>Dikarya</taxon>
        <taxon>Ascomycota</taxon>
        <taxon>Pezizomycotina</taxon>
        <taxon>Dothideomycetes</taxon>
        <taxon>Dothideomycetes incertae sedis</taxon>
        <taxon>Eremomycetales</taxon>
        <taxon>Eremomycetaceae</taxon>
        <taxon>Eremomyces</taxon>
    </lineage>
</organism>
<comment type="similarity">
    <text evidence="1 4">Belongs to the short-chain dehydrogenases/reductases (SDR) family.</text>
</comment>
<dbReference type="PRINTS" id="PR00081">
    <property type="entry name" value="GDHRDH"/>
</dbReference>
<dbReference type="AlphaFoldDB" id="A0A6G1FUT9"/>
<evidence type="ECO:0000313" key="5">
    <source>
        <dbReference type="EMBL" id="KAF1809544.1"/>
    </source>
</evidence>
<evidence type="ECO:0000256" key="3">
    <source>
        <dbReference type="ARBA" id="ARBA00023002"/>
    </source>
</evidence>
<dbReference type="PROSITE" id="PS00061">
    <property type="entry name" value="ADH_SHORT"/>
    <property type="match status" value="1"/>
</dbReference>
<dbReference type="InterPro" id="IPR002347">
    <property type="entry name" value="SDR_fam"/>
</dbReference>
<evidence type="ECO:0000256" key="2">
    <source>
        <dbReference type="ARBA" id="ARBA00022857"/>
    </source>
</evidence>
<dbReference type="Gene3D" id="3.40.50.720">
    <property type="entry name" value="NAD(P)-binding Rossmann-like Domain"/>
    <property type="match status" value="1"/>
</dbReference>
<evidence type="ECO:0000256" key="4">
    <source>
        <dbReference type="RuleBase" id="RU000363"/>
    </source>
</evidence>
<dbReference type="Proteomes" id="UP000504638">
    <property type="component" value="Unplaced"/>
</dbReference>
<sequence length="368" mass="40281">MASKVITGIKTAAEEPLLTGALLYALTRGPDNVRARLLAPFQNNVFAKNGAARLAAFITVLKILTGVNVLKRVNRVLNSLAWNNWSLGRRPGAAFKFGPNKEELVIITGGSSGFGYEMVKAFSKLARVVVLDIQDFPLELASLPDVHFYKCDITDTPIVESRCKEIRETHGEATVLVNNAGIGIGKTVLETSNSECERLFKVNLISHFVLIREFLPGMLKKRKGHIVTIASMASFVAAPGLLDYCCSKVAALYVSEGIRNECLSRYAGGEGICTTSVHPSWHATAIIKGAEKTLNKYGIHPDPPSNVGDVVVEQVLKGRSGRLVVPKSEEGKTGLRNWPRWVQDLLFGNVFRSKDRFEFGKEDTKLIA</sequence>
<reference evidence="7" key="2">
    <citation type="submission" date="2020-04" db="EMBL/GenBank/DDBJ databases">
        <authorList>
            <consortium name="NCBI Genome Project"/>
        </authorList>
    </citation>
    <scope>NUCLEOTIDE SEQUENCE</scope>
    <source>
        <strain evidence="7">CBS 781.70</strain>
    </source>
</reference>
<dbReference type="PANTHER" id="PTHR24322">
    <property type="entry name" value="PKSB"/>
    <property type="match status" value="1"/>
</dbReference>
<dbReference type="RefSeq" id="XP_033531175.1">
    <property type="nucleotide sequence ID" value="XM_033674005.1"/>
</dbReference>
<gene>
    <name evidence="5 7" type="ORF">P152DRAFT_159952</name>
</gene>
<accession>A0A6G1FUT9</accession>
<protein>
    <submittedName>
        <fullName evidence="5 7">NAD(P)-binding protein</fullName>
    </submittedName>
</protein>
<dbReference type="GeneID" id="54414575"/>
<dbReference type="EMBL" id="ML975172">
    <property type="protein sequence ID" value="KAF1809544.1"/>
    <property type="molecule type" value="Genomic_DNA"/>
</dbReference>
<evidence type="ECO:0000256" key="1">
    <source>
        <dbReference type="ARBA" id="ARBA00006484"/>
    </source>
</evidence>